<dbReference type="PANTHER" id="PTHR19367">
    <property type="entry name" value="T-CELL RECEPTOR ALPHA CHAIN V REGION"/>
    <property type="match status" value="1"/>
</dbReference>
<dbReference type="PANTHER" id="PTHR19367:SF18">
    <property type="entry name" value="T CELL RECEPTOR ALPHA VARIABLE 16"/>
    <property type="match status" value="1"/>
</dbReference>
<dbReference type="Ensembl" id="ENSECRT00000014476.1">
    <property type="protein sequence ID" value="ENSECRP00000014229.1"/>
    <property type="gene ID" value="ENSECRG00000009495.1"/>
</dbReference>
<keyword evidence="5" id="KW-1279">T cell receptor</keyword>
<keyword evidence="1" id="KW-0732">Signal</keyword>
<dbReference type="InterPro" id="IPR013106">
    <property type="entry name" value="Ig_V-set"/>
</dbReference>
<accession>A0A8C4SGB0</accession>
<dbReference type="InterPro" id="IPR007110">
    <property type="entry name" value="Ig-like_dom"/>
</dbReference>
<dbReference type="InterPro" id="IPR051287">
    <property type="entry name" value="TCR_variable_region"/>
</dbReference>
<protein>
    <recommendedName>
        <fullName evidence="6">Ig-like domain-containing protein</fullName>
    </recommendedName>
</protein>
<dbReference type="GO" id="GO:0002250">
    <property type="term" value="P:adaptive immune response"/>
    <property type="evidence" value="ECO:0007669"/>
    <property type="project" value="UniProtKB-KW"/>
</dbReference>
<reference evidence="7" key="3">
    <citation type="submission" date="2025-09" db="UniProtKB">
        <authorList>
            <consortium name="Ensembl"/>
        </authorList>
    </citation>
    <scope>IDENTIFICATION</scope>
</reference>
<dbReference type="InterPro" id="IPR013783">
    <property type="entry name" value="Ig-like_fold"/>
</dbReference>
<dbReference type="GO" id="GO:0042101">
    <property type="term" value="C:T cell receptor complex"/>
    <property type="evidence" value="ECO:0007669"/>
    <property type="project" value="UniProtKB-KW"/>
</dbReference>
<dbReference type="SMART" id="SM00409">
    <property type="entry name" value="IG"/>
    <property type="match status" value="1"/>
</dbReference>
<dbReference type="GeneTree" id="ENSGT00990000205246"/>
<dbReference type="AlphaFoldDB" id="A0A8C4SGB0"/>
<dbReference type="Pfam" id="PF07686">
    <property type="entry name" value="V-set"/>
    <property type="match status" value="1"/>
</dbReference>
<dbReference type="PROSITE" id="PS50835">
    <property type="entry name" value="IG_LIKE"/>
    <property type="match status" value="1"/>
</dbReference>
<reference evidence="7" key="1">
    <citation type="submission" date="2021-06" db="EMBL/GenBank/DDBJ databases">
        <authorList>
            <consortium name="Wellcome Sanger Institute Data Sharing"/>
        </authorList>
    </citation>
    <scope>NUCLEOTIDE SEQUENCE [LARGE SCALE GENOMIC DNA]</scope>
</reference>
<keyword evidence="3" id="KW-0675">Receptor</keyword>
<proteinExistence type="predicted"/>
<evidence type="ECO:0000256" key="5">
    <source>
        <dbReference type="ARBA" id="ARBA00043266"/>
    </source>
</evidence>
<evidence type="ECO:0000313" key="7">
    <source>
        <dbReference type="Ensembl" id="ENSECRP00000014229.1"/>
    </source>
</evidence>
<dbReference type="Proteomes" id="UP000694620">
    <property type="component" value="Chromosome 9"/>
</dbReference>
<dbReference type="SMART" id="SM00406">
    <property type="entry name" value="IGv"/>
    <property type="match status" value="1"/>
</dbReference>
<feature type="domain" description="Ig-like" evidence="6">
    <location>
        <begin position="25"/>
        <end position="132"/>
    </location>
</feature>
<evidence type="ECO:0000313" key="8">
    <source>
        <dbReference type="Proteomes" id="UP000694620"/>
    </source>
</evidence>
<keyword evidence="4" id="KW-0393">Immunoglobulin domain</keyword>
<evidence type="ECO:0000256" key="1">
    <source>
        <dbReference type="ARBA" id="ARBA00022729"/>
    </source>
</evidence>
<evidence type="ECO:0000256" key="4">
    <source>
        <dbReference type="ARBA" id="ARBA00023319"/>
    </source>
</evidence>
<dbReference type="InterPro" id="IPR036179">
    <property type="entry name" value="Ig-like_dom_sf"/>
</dbReference>
<keyword evidence="5" id="KW-0391">Immunity</keyword>
<dbReference type="InterPro" id="IPR003599">
    <property type="entry name" value="Ig_sub"/>
</dbReference>
<evidence type="ECO:0000256" key="2">
    <source>
        <dbReference type="ARBA" id="ARBA00023130"/>
    </source>
</evidence>
<reference evidence="7" key="2">
    <citation type="submission" date="2025-08" db="UniProtKB">
        <authorList>
            <consortium name="Ensembl"/>
        </authorList>
    </citation>
    <scope>IDENTIFICATION</scope>
</reference>
<sequence>MILSKIQHVDTTGYISFSSTLALHPTDSSKENVWQTQNTVEVIQGQQVKLECHFQTVSNAPELFWYIQRPRDSPQHLLTRTSYDSNTKDFKDRFDATLDITKKTVHLELLYSRLSDSAVYFCALSSIVSEVERCSVQKLRGSFSVV</sequence>
<organism evidence="7 8">
    <name type="scientific">Erpetoichthys calabaricus</name>
    <name type="common">Rope fish</name>
    <name type="synonym">Calamoichthys calabaricus</name>
    <dbReference type="NCBI Taxonomy" id="27687"/>
    <lineage>
        <taxon>Eukaryota</taxon>
        <taxon>Metazoa</taxon>
        <taxon>Chordata</taxon>
        <taxon>Craniata</taxon>
        <taxon>Vertebrata</taxon>
        <taxon>Euteleostomi</taxon>
        <taxon>Actinopterygii</taxon>
        <taxon>Polypteriformes</taxon>
        <taxon>Polypteridae</taxon>
        <taxon>Erpetoichthys</taxon>
    </lineage>
</organism>
<dbReference type="Gene3D" id="2.60.40.10">
    <property type="entry name" value="Immunoglobulins"/>
    <property type="match status" value="1"/>
</dbReference>
<keyword evidence="2" id="KW-1064">Adaptive immunity</keyword>
<dbReference type="SUPFAM" id="SSF48726">
    <property type="entry name" value="Immunoglobulin"/>
    <property type="match status" value="1"/>
</dbReference>
<name>A0A8C4SGB0_ERPCA</name>
<keyword evidence="8" id="KW-1185">Reference proteome</keyword>
<evidence type="ECO:0000259" key="6">
    <source>
        <dbReference type="PROSITE" id="PS50835"/>
    </source>
</evidence>
<evidence type="ECO:0000256" key="3">
    <source>
        <dbReference type="ARBA" id="ARBA00023170"/>
    </source>
</evidence>